<accession>A0A7X6JY32</accession>
<dbReference type="PIRSF" id="PIRSF016565">
    <property type="entry name" value="PucC"/>
    <property type="match status" value="1"/>
</dbReference>
<feature type="compositionally biased region" description="Basic and acidic residues" evidence="6">
    <location>
        <begin position="483"/>
        <end position="503"/>
    </location>
</feature>
<feature type="transmembrane region" description="Helical" evidence="7">
    <location>
        <begin position="68"/>
        <end position="90"/>
    </location>
</feature>
<dbReference type="SUPFAM" id="SSF103473">
    <property type="entry name" value="MFS general substrate transporter"/>
    <property type="match status" value="1"/>
</dbReference>
<dbReference type="PANTHER" id="PTHR23538:SF1">
    <property type="entry name" value="44.5 KD BACTERIOCHLOROPHYLL SYNTHASE SUBUNIT"/>
    <property type="match status" value="1"/>
</dbReference>
<dbReference type="Proteomes" id="UP000526408">
    <property type="component" value="Unassembled WGS sequence"/>
</dbReference>
<evidence type="ECO:0000256" key="5">
    <source>
        <dbReference type="ARBA" id="ARBA00023136"/>
    </source>
</evidence>
<dbReference type="Gene3D" id="1.20.1250.20">
    <property type="entry name" value="MFS general substrate transporter like domains"/>
    <property type="match status" value="1"/>
</dbReference>
<keyword evidence="4 7" id="KW-1133">Transmembrane helix</keyword>
<keyword evidence="5 7" id="KW-0472">Membrane</keyword>
<feature type="region of interest" description="Disordered" evidence="6">
    <location>
        <begin position="462"/>
        <end position="503"/>
    </location>
</feature>
<evidence type="ECO:0000256" key="7">
    <source>
        <dbReference type="SAM" id="Phobius"/>
    </source>
</evidence>
<feature type="transmembrane region" description="Helical" evidence="7">
    <location>
        <begin position="330"/>
        <end position="351"/>
    </location>
</feature>
<feature type="transmembrane region" description="Helical" evidence="7">
    <location>
        <begin position="143"/>
        <end position="168"/>
    </location>
</feature>
<evidence type="ECO:0000256" key="2">
    <source>
        <dbReference type="ARBA" id="ARBA00008412"/>
    </source>
</evidence>
<evidence type="ECO:0000256" key="3">
    <source>
        <dbReference type="ARBA" id="ARBA00022692"/>
    </source>
</evidence>
<comment type="similarity">
    <text evidence="2">Belongs to the PucC family.</text>
</comment>
<dbReference type="AlphaFoldDB" id="A0A7X6JY32"/>
<feature type="transmembrane region" description="Helical" evidence="7">
    <location>
        <begin position="433"/>
        <end position="453"/>
    </location>
</feature>
<comment type="subcellular location">
    <subcellularLocation>
        <location evidence="1">Membrane</location>
        <topology evidence="1">Multi-pass membrane protein</topology>
    </subcellularLocation>
</comment>
<evidence type="ECO:0000313" key="9">
    <source>
        <dbReference type="Proteomes" id="UP000526408"/>
    </source>
</evidence>
<dbReference type="GO" id="GO:0016020">
    <property type="term" value="C:membrane"/>
    <property type="evidence" value="ECO:0007669"/>
    <property type="project" value="UniProtKB-SubCell"/>
</dbReference>
<comment type="caution">
    <text evidence="8">The sequence shown here is derived from an EMBL/GenBank/DDBJ whole genome shotgun (WGS) entry which is preliminary data.</text>
</comment>
<name>A0A7X6JY32_9RHOB</name>
<dbReference type="EMBL" id="JAAZQQ010000006">
    <property type="protein sequence ID" value="NKX46212.1"/>
    <property type="molecule type" value="Genomic_DNA"/>
</dbReference>
<proteinExistence type="inferred from homology"/>
<dbReference type="RefSeq" id="WP_168624596.1">
    <property type="nucleotide sequence ID" value="NZ_JAAZQQ010000006.1"/>
</dbReference>
<reference evidence="8 9" key="1">
    <citation type="submission" date="2020-04" db="EMBL/GenBank/DDBJ databases">
        <authorList>
            <person name="Yoon J."/>
        </authorList>
    </citation>
    <scope>NUCLEOTIDE SEQUENCE [LARGE SCALE GENOMIC DNA]</scope>
    <source>
        <strain evidence="8 9">KMU-115</strain>
    </source>
</reference>
<protein>
    <submittedName>
        <fullName evidence="8">PucC family protein</fullName>
    </submittedName>
</protein>
<keyword evidence="9" id="KW-1185">Reference proteome</keyword>
<dbReference type="InterPro" id="IPR004896">
    <property type="entry name" value="PucC-rel"/>
</dbReference>
<gene>
    <name evidence="8" type="ORF">HCU73_16585</name>
</gene>
<keyword evidence="3 7" id="KW-0812">Transmembrane</keyword>
<feature type="transmembrane region" description="Helical" evidence="7">
    <location>
        <begin position="214"/>
        <end position="231"/>
    </location>
</feature>
<dbReference type="CDD" id="cd06176">
    <property type="entry name" value="MFS_BCD_PucC-like"/>
    <property type="match status" value="1"/>
</dbReference>
<dbReference type="InterPro" id="IPR036259">
    <property type="entry name" value="MFS_trans_sf"/>
</dbReference>
<sequence length="503" mass="52889">MTGLRDTALRKIQGIAPRFLPFADVATEAVPLSRLLRLSLFQVTVGMALVLLVGTLNRVMIVELGVPATLVAVMISLPLLFAPFRAFIGYRSDIHRSALGWRRVPYIWKGTMLQFGGFAIMPFALLVLSGFEQAAHAPAWIGQASAALAFLLVGAGVHTVQTVGLALATDLVEVEDQPKVVGLMYVMLLVGMIVSALVFGWLLDPYAPGKLVQVVQGAAVVTVALNILALWKQEPRDRARASRVETHPEFIDAWRLFVKGRTAVGLLVVIALGTMGFGMADVLLEPYGGQVLDLSVAVTTRLTAVLAGGSLIGFAVASKVLLDGAAPEQVAWWGTLIGVPAFALIIAAGPLGEPPMFVIGTALAGLGAGLFGHGTLTATMRAAPRAQVGLALGAWGAVQATAAGIAVALGGIIRDLVVALPGSEAFRPEAPYTPVFGLELALLVAALVVLVAVRRKQARLSQTMSYSRRQDRPDLTAAPSDPSPREARPIGGEPHDDGRLTAL</sequence>
<feature type="transmembrane region" description="Helical" evidence="7">
    <location>
        <begin position="35"/>
        <end position="56"/>
    </location>
</feature>
<feature type="transmembrane region" description="Helical" evidence="7">
    <location>
        <begin position="357"/>
        <end position="376"/>
    </location>
</feature>
<feature type="transmembrane region" description="Helical" evidence="7">
    <location>
        <begin position="111"/>
        <end position="131"/>
    </location>
</feature>
<feature type="transmembrane region" description="Helical" evidence="7">
    <location>
        <begin position="296"/>
        <end position="318"/>
    </location>
</feature>
<feature type="transmembrane region" description="Helical" evidence="7">
    <location>
        <begin position="388"/>
        <end position="413"/>
    </location>
</feature>
<feature type="transmembrane region" description="Helical" evidence="7">
    <location>
        <begin position="180"/>
        <end position="202"/>
    </location>
</feature>
<dbReference type="PANTHER" id="PTHR23538">
    <property type="entry name" value="44.5 KD BACTERIOCHLOROPHYLL SYNTHASE SUBUNIT"/>
    <property type="match status" value="1"/>
</dbReference>
<organism evidence="8 9">
    <name type="scientific">Roseicyclus persicicus</name>
    <dbReference type="NCBI Taxonomy" id="2650661"/>
    <lineage>
        <taxon>Bacteria</taxon>
        <taxon>Pseudomonadati</taxon>
        <taxon>Pseudomonadota</taxon>
        <taxon>Alphaproteobacteria</taxon>
        <taxon>Rhodobacterales</taxon>
        <taxon>Roseobacteraceae</taxon>
        <taxon>Roseicyclus</taxon>
    </lineage>
</organism>
<feature type="transmembrane region" description="Helical" evidence="7">
    <location>
        <begin position="263"/>
        <end position="284"/>
    </location>
</feature>
<evidence type="ECO:0000256" key="1">
    <source>
        <dbReference type="ARBA" id="ARBA00004141"/>
    </source>
</evidence>
<evidence type="ECO:0000313" key="8">
    <source>
        <dbReference type="EMBL" id="NKX46212.1"/>
    </source>
</evidence>
<evidence type="ECO:0000256" key="6">
    <source>
        <dbReference type="SAM" id="MobiDB-lite"/>
    </source>
</evidence>
<dbReference type="Pfam" id="PF03209">
    <property type="entry name" value="PUCC"/>
    <property type="match status" value="1"/>
</dbReference>
<dbReference type="InterPro" id="IPR026036">
    <property type="entry name" value="PucC"/>
</dbReference>
<evidence type="ECO:0000256" key="4">
    <source>
        <dbReference type="ARBA" id="ARBA00022989"/>
    </source>
</evidence>